<keyword evidence="3" id="KW-1003">Cell membrane</keyword>
<dbReference type="EMBL" id="JAYJJQ010000001">
    <property type="protein sequence ID" value="MEB3067587.1"/>
    <property type="molecule type" value="Genomic_DNA"/>
</dbReference>
<feature type="region of interest" description="Disordered" evidence="7">
    <location>
        <begin position="1"/>
        <end position="83"/>
    </location>
</feature>
<gene>
    <name evidence="9" type="ORF">K5L39_00125</name>
</gene>
<evidence type="ECO:0000256" key="7">
    <source>
        <dbReference type="SAM" id="MobiDB-lite"/>
    </source>
</evidence>
<dbReference type="RefSeq" id="WP_225399188.1">
    <property type="nucleotide sequence ID" value="NZ_JAYJJQ010000001.1"/>
</dbReference>
<dbReference type="InterPro" id="IPR038468">
    <property type="entry name" value="MmpS_C"/>
</dbReference>
<comment type="similarity">
    <text evidence="2">Belongs to the MmpS family.</text>
</comment>
<keyword evidence="6 8" id="KW-0472">Membrane</keyword>
<evidence type="ECO:0000256" key="3">
    <source>
        <dbReference type="ARBA" id="ARBA00022475"/>
    </source>
</evidence>
<evidence type="ECO:0000256" key="6">
    <source>
        <dbReference type="ARBA" id="ARBA00023136"/>
    </source>
</evidence>
<keyword evidence="5 8" id="KW-1133">Transmembrane helix</keyword>
<evidence type="ECO:0000256" key="5">
    <source>
        <dbReference type="ARBA" id="ARBA00022989"/>
    </source>
</evidence>
<feature type="transmembrane region" description="Helical" evidence="8">
    <location>
        <begin position="90"/>
        <end position="112"/>
    </location>
</feature>
<organism evidence="9 10">
    <name type="scientific">[Mycobacterium] vasticus</name>
    <dbReference type="NCBI Taxonomy" id="2875777"/>
    <lineage>
        <taxon>Bacteria</taxon>
        <taxon>Bacillati</taxon>
        <taxon>Actinomycetota</taxon>
        <taxon>Actinomycetes</taxon>
        <taxon>Mycobacteriales</taxon>
        <taxon>Mycobacteriaceae</taxon>
        <taxon>Mycolicibacter</taxon>
    </lineage>
</organism>
<accession>A0ABU5YR51</accession>
<feature type="compositionally biased region" description="Pro residues" evidence="7">
    <location>
        <begin position="69"/>
        <end position="83"/>
    </location>
</feature>
<name>A0ABU5YR51_9MYCO</name>
<evidence type="ECO:0000313" key="9">
    <source>
        <dbReference type="EMBL" id="MEB3067587.1"/>
    </source>
</evidence>
<dbReference type="Gene3D" id="2.60.40.2880">
    <property type="entry name" value="MmpS1-5, C-terminal soluble domain"/>
    <property type="match status" value="1"/>
</dbReference>
<keyword evidence="4 8" id="KW-0812">Transmembrane</keyword>
<evidence type="ECO:0000256" key="8">
    <source>
        <dbReference type="SAM" id="Phobius"/>
    </source>
</evidence>
<sequence length="261" mass="27096">MTDPYQPEGSDHYWRGQTSPQGPYEPPTTGIPSQVDPAYAGQVPMYPSGYSPQVPHPTAELPRQDWDIPQPPAGGPAGGGPPEPPRFPNWLWLVAGAAVLLVIGMVIALVIANGSQRNSATLTPVTPLPTAPSVPVPPRTSTTTVPPRTSAPETTPGTTTPSTRPPTTSTTAGVPETIVYQVTGTGKVLSIAYLDTGGVLKTDFNVTLPWTKEVTLVPPATTAAAVTVVNFGEQITCSVTVDGTKVRERTGSILTVCAAAG</sequence>
<evidence type="ECO:0000256" key="1">
    <source>
        <dbReference type="ARBA" id="ARBA00004236"/>
    </source>
</evidence>
<feature type="region of interest" description="Disordered" evidence="7">
    <location>
        <begin position="123"/>
        <end position="175"/>
    </location>
</feature>
<feature type="compositionally biased region" description="Low complexity" evidence="7">
    <location>
        <begin position="139"/>
        <end position="173"/>
    </location>
</feature>
<dbReference type="Pfam" id="PF05423">
    <property type="entry name" value="Mycobact_memb"/>
    <property type="match status" value="1"/>
</dbReference>
<keyword evidence="10" id="KW-1185">Reference proteome</keyword>
<feature type="compositionally biased region" description="Pro residues" evidence="7">
    <location>
        <begin position="126"/>
        <end position="138"/>
    </location>
</feature>
<evidence type="ECO:0000313" key="10">
    <source>
        <dbReference type="Proteomes" id="UP001299283"/>
    </source>
</evidence>
<comment type="caution">
    <text evidence="9">The sequence shown here is derived from an EMBL/GenBank/DDBJ whole genome shotgun (WGS) entry which is preliminary data.</text>
</comment>
<evidence type="ECO:0000256" key="4">
    <source>
        <dbReference type="ARBA" id="ARBA00022692"/>
    </source>
</evidence>
<comment type="subcellular location">
    <subcellularLocation>
        <location evidence="1">Cell membrane</location>
    </subcellularLocation>
</comment>
<reference evidence="9 10" key="1">
    <citation type="submission" date="2023-12" db="EMBL/GenBank/DDBJ databases">
        <title>Description of new species of Mycobacterium terrae complex isolated from sewage at the Sao Paulo Zoological Park Foundation in Brazil.</title>
        <authorList>
            <person name="Romagnoli C.L."/>
            <person name="Conceicao E.C."/>
            <person name="Machado E."/>
            <person name="Barreto L.B.P.F."/>
            <person name="Sharma A."/>
            <person name="Silva N.M."/>
            <person name="Marques L.E."/>
            <person name="Juliana M.A."/>
            <person name="Lourenco M.C.S."/>
            <person name="Digiampietri L.A."/>
            <person name="Suffys P.N."/>
            <person name="Viana-Niero C."/>
        </authorList>
    </citation>
    <scope>NUCLEOTIDE SEQUENCE [LARGE SCALE GENOMIC DNA]</scope>
    <source>
        <strain evidence="9 10">MYC017</strain>
    </source>
</reference>
<dbReference type="Proteomes" id="UP001299283">
    <property type="component" value="Unassembled WGS sequence"/>
</dbReference>
<dbReference type="InterPro" id="IPR008693">
    <property type="entry name" value="MmpS"/>
</dbReference>
<protein>
    <submittedName>
        <fullName evidence="9">MmpS family transport accessory protein</fullName>
    </submittedName>
</protein>
<evidence type="ECO:0000256" key="2">
    <source>
        <dbReference type="ARBA" id="ARBA00007531"/>
    </source>
</evidence>
<proteinExistence type="inferred from homology"/>